<keyword evidence="3" id="KW-1185">Reference proteome</keyword>
<feature type="domain" description="F-box" evidence="1">
    <location>
        <begin position="58"/>
        <end position="104"/>
    </location>
</feature>
<dbReference type="SUPFAM" id="SSF81383">
    <property type="entry name" value="F-box domain"/>
    <property type="match status" value="1"/>
</dbReference>
<protein>
    <recommendedName>
        <fullName evidence="1">F-box domain-containing protein</fullName>
    </recommendedName>
</protein>
<dbReference type="InterPro" id="IPR036047">
    <property type="entry name" value="F-box-like_dom_sf"/>
</dbReference>
<dbReference type="InterPro" id="IPR032675">
    <property type="entry name" value="LRR_dom_sf"/>
</dbReference>
<dbReference type="InterPro" id="IPR001810">
    <property type="entry name" value="F-box_dom"/>
</dbReference>
<accession>A0AAV2Q0T4</accession>
<dbReference type="PANTHER" id="PTHR20872">
    <property type="match status" value="1"/>
</dbReference>
<evidence type="ECO:0000313" key="2">
    <source>
        <dbReference type="EMBL" id="CAL4067253.1"/>
    </source>
</evidence>
<dbReference type="EMBL" id="CAXKWB010002599">
    <property type="protein sequence ID" value="CAL4067253.1"/>
    <property type="molecule type" value="Genomic_DNA"/>
</dbReference>
<evidence type="ECO:0000259" key="1">
    <source>
        <dbReference type="PROSITE" id="PS50181"/>
    </source>
</evidence>
<dbReference type="SUPFAM" id="SSF52047">
    <property type="entry name" value="RNI-like"/>
    <property type="match status" value="1"/>
</dbReference>
<gene>
    <name evidence="2" type="ORF">MNOR_LOCUS6329</name>
</gene>
<proteinExistence type="predicted"/>
<reference evidence="2 3" key="1">
    <citation type="submission" date="2024-05" db="EMBL/GenBank/DDBJ databases">
        <authorList>
            <person name="Wallberg A."/>
        </authorList>
    </citation>
    <scope>NUCLEOTIDE SEQUENCE [LARGE SCALE GENOMIC DNA]</scope>
</reference>
<dbReference type="Proteomes" id="UP001497623">
    <property type="component" value="Unassembled WGS sequence"/>
</dbReference>
<dbReference type="Pfam" id="PF12937">
    <property type="entry name" value="F-box-like"/>
    <property type="match status" value="1"/>
</dbReference>
<dbReference type="AlphaFoldDB" id="A0AAV2Q0T4"/>
<comment type="caution">
    <text evidence="2">The sequence shown here is derived from an EMBL/GenBank/DDBJ whole genome shotgun (WGS) entry which is preliminary data.</text>
</comment>
<name>A0AAV2Q0T4_MEGNR</name>
<evidence type="ECO:0000313" key="3">
    <source>
        <dbReference type="Proteomes" id="UP001497623"/>
    </source>
</evidence>
<organism evidence="2 3">
    <name type="scientific">Meganyctiphanes norvegica</name>
    <name type="common">Northern krill</name>
    <name type="synonym">Thysanopoda norvegica</name>
    <dbReference type="NCBI Taxonomy" id="48144"/>
    <lineage>
        <taxon>Eukaryota</taxon>
        <taxon>Metazoa</taxon>
        <taxon>Ecdysozoa</taxon>
        <taxon>Arthropoda</taxon>
        <taxon>Crustacea</taxon>
        <taxon>Multicrustacea</taxon>
        <taxon>Malacostraca</taxon>
        <taxon>Eumalacostraca</taxon>
        <taxon>Eucarida</taxon>
        <taxon>Euphausiacea</taxon>
        <taxon>Euphausiidae</taxon>
        <taxon>Meganyctiphanes</taxon>
    </lineage>
</organism>
<dbReference type="PROSITE" id="PS50181">
    <property type="entry name" value="FBOX"/>
    <property type="match status" value="1"/>
</dbReference>
<dbReference type="PANTHER" id="PTHR20872:SF1">
    <property type="entry name" value="F-BOX DOMAIN-CONTAINING PROTEIN"/>
    <property type="match status" value="1"/>
</dbReference>
<dbReference type="Gene3D" id="1.20.1280.50">
    <property type="match status" value="1"/>
</dbReference>
<dbReference type="Gene3D" id="3.80.10.10">
    <property type="entry name" value="Ribonuclease Inhibitor"/>
    <property type="match status" value="1"/>
</dbReference>
<sequence length="521" mass="61659">MSRNARGYNYASIQNQPSEVLSWKSYQKFNWGKDDEEEGSIFKHITKDEVEDDPNHVYSHWHLLPDLLLERIFTYLSVEKRYMASLVCQNWSNAFYFPRVWYTFAMDDRIFTRLKFNLCVGWERYINHHRLTLFLQRKSRHIRTLIFNEMDNLMSLYEFMRISIFLTEHEKDIFDNVKTLSVLFKPKVWYEHAKDEDEIVYGTGGMMLSKLRELMGIFKELETLELKNFLLDGKDFQFMEEVCVICCETLRTLYLINLTRQSHTLLHPGAFINLTTLYISPQNIGEELIQLLGGSKVINMYIVQNKFTEQGRSIPSKIWKSCRKENSSLRVHLITEGDHTEGSTKSKREDLWQPGAPVKSILYDSPYPRMTTAQMMQVVSLYKGDLEVFAHKQLPRFYMPRVFHDRVDSSLLLLVRQCPNIHTLMVREKISTSTVLLIAHTAKNLQYFYVRINAIILKSDWPCSPEWSTEFYTWLCRASASYESMEREVSQILGYPWQALTDKQYKLVNFTVDKQHYMFSS</sequence>